<dbReference type="Gramene" id="Psat03G0121100-T1">
    <property type="protein sequence ID" value="KAI5425323.1"/>
    <property type="gene ID" value="KIW84_031211"/>
</dbReference>
<dbReference type="Proteomes" id="UP001058974">
    <property type="component" value="Chromosome 3"/>
</dbReference>
<protein>
    <recommendedName>
        <fullName evidence="3">DUF4219 domain-containing protein</fullName>
    </recommendedName>
</protein>
<dbReference type="EMBL" id="JAMSHJ010000003">
    <property type="protein sequence ID" value="KAI5425323.1"/>
    <property type="molecule type" value="Genomic_DNA"/>
</dbReference>
<accession>A0A9D4XPZ8</accession>
<organism evidence="1 2">
    <name type="scientific">Pisum sativum</name>
    <name type="common">Garden pea</name>
    <name type="synonym">Lathyrus oleraceus</name>
    <dbReference type="NCBI Taxonomy" id="3888"/>
    <lineage>
        <taxon>Eukaryota</taxon>
        <taxon>Viridiplantae</taxon>
        <taxon>Streptophyta</taxon>
        <taxon>Embryophyta</taxon>
        <taxon>Tracheophyta</taxon>
        <taxon>Spermatophyta</taxon>
        <taxon>Magnoliopsida</taxon>
        <taxon>eudicotyledons</taxon>
        <taxon>Gunneridae</taxon>
        <taxon>Pentapetalae</taxon>
        <taxon>rosids</taxon>
        <taxon>fabids</taxon>
        <taxon>Fabales</taxon>
        <taxon>Fabaceae</taxon>
        <taxon>Papilionoideae</taxon>
        <taxon>50 kb inversion clade</taxon>
        <taxon>NPAAA clade</taxon>
        <taxon>Hologalegina</taxon>
        <taxon>IRL clade</taxon>
        <taxon>Fabeae</taxon>
        <taxon>Lathyrus</taxon>
    </lineage>
</organism>
<reference evidence="1 2" key="1">
    <citation type="journal article" date="2022" name="Nat. Genet.">
        <title>Improved pea reference genome and pan-genome highlight genomic features and evolutionary characteristics.</title>
        <authorList>
            <person name="Yang T."/>
            <person name="Liu R."/>
            <person name="Luo Y."/>
            <person name="Hu S."/>
            <person name="Wang D."/>
            <person name="Wang C."/>
            <person name="Pandey M.K."/>
            <person name="Ge S."/>
            <person name="Xu Q."/>
            <person name="Li N."/>
            <person name="Li G."/>
            <person name="Huang Y."/>
            <person name="Saxena R.K."/>
            <person name="Ji Y."/>
            <person name="Li M."/>
            <person name="Yan X."/>
            <person name="He Y."/>
            <person name="Liu Y."/>
            <person name="Wang X."/>
            <person name="Xiang C."/>
            <person name="Varshney R.K."/>
            <person name="Ding H."/>
            <person name="Gao S."/>
            <person name="Zong X."/>
        </authorList>
    </citation>
    <scope>NUCLEOTIDE SEQUENCE [LARGE SCALE GENOMIC DNA]</scope>
    <source>
        <strain evidence="1 2">cv. Zhongwan 6</strain>
    </source>
</reference>
<gene>
    <name evidence="1" type="ORF">KIW84_031211</name>
</gene>
<evidence type="ECO:0000313" key="1">
    <source>
        <dbReference type="EMBL" id="KAI5425323.1"/>
    </source>
</evidence>
<comment type="caution">
    <text evidence="1">The sequence shown here is derived from an EMBL/GenBank/DDBJ whole genome shotgun (WGS) entry which is preliminary data.</text>
</comment>
<sequence length="158" mass="17971">MFAIATNMFALGNTMTKFNGLNYADWSEKIQFQLGVMNLDMALIMDEKPAAITEDSTEDEKALLEDWERSNRLSLNLMWMTMVDNVKPSIPNTENARLPASDGAAAAIGEGSVVMFVEVLLERRSKTTAHVLVVRGRWARRKREWRRIIRGFWTAVGF</sequence>
<evidence type="ECO:0008006" key="3">
    <source>
        <dbReference type="Google" id="ProtNLM"/>
    </source>
</evidence>
<dbReference type="AlphaFoldDB" id="A0A9D4XPZ8"/>
<name>A0A9D4XPZ8_PEA</name>
<evidence type="ECO:0000313" key="2">
    <source>
        <dbReference type="Proteomes" id="UP001058974"/>
    </source>
</evidence>
<keyword evidence="2" id="KW-1185">Reference proteome</keyword>
<proteinExistence type="predicted"/>